<dbReference type="GO" id="GO:0015920">
    <property type="term" value="P:lipopolysaccharide transport"/>
    <property type="evidence" value="ECO:0007669"/>
    <property type="project" value="TreeGrafter"/>
</dbReference>
<dbReference type="Pfam" id="PF03739">
    <property type="entry name" value="LptF_LptG"/>
    <property type="match status" value="1"/>
</dbReference>
<dbReference type="InterPro" id="IPR005495">
    <property type="entry name" value="LptG/LptF_permease"/>
</dbReference>
<dbReference type="OrthoDB" id="369108at2"/>
<comment type="subcellular location">
    <subcellularLocation>
        <location evidence="1">Cell membrane</location>
        <topology evidence="1">Multi-pass membrane protein</topology>
    </subcellularLocation>
</comment>
<dbReference type="AlphaFoldDB" id="A0A1H9A8R6"/>
<keyword evidence="5 6" id="KW-0472">Membrane</keyword>
<keyword evidence="3 6" id="KW-0812">Transmembrane</keyword>
<proteinExistence type="predicted"/>
<feature type="transmembrane region" description="Helical" evidence="6">
    <location>
        <begin position="59"/>
        <end position="76"/>
    </location>
</feature>
<name>A0A1H9A8R6_9SPIR</name>
<evidence type="ECO:0000256" key="6">
    <source>
        <dbReference type="SAM" id="Phobius"/>
    </source>
</evidence>
<evidence type="ECO:0000256" key="3">
    <source>
        <dbReference type="ARBA" id="ARBA00022692"/>
    </source>
</evidence>
<dbReference type="PANTHER" id="PTHR33529">
    <property type="entry name" value="SLR0882 PROTEIN-RELATED"/>
    <property type="match status" value="1"/>
</dbReference>
<dbReference type="EMBL" id="FOFU01000001">
    <property type="protein sequence ID" value="SEP73059.1"/>
    <property type="molecule type" value="Genomic_DNA"/>
</dbReference>
<dbReference type="STRING" id="163.SAMN04487775_10439"/>
<feature type="transmembrane region" description="Helical" evidence="6">
    <location>
        <begin position="277"/>
        <end position="294"/>
    </location>
</feature>
<reference evidence="7 8" key="1">
    <citation type="submission" date="2016-10" db="EMBL/GenBank/DDBJ databases">
        <authorList>
            <person name="de Groot N.N."/>
        </authorList>
    </citation>
    <scope>NUCLEOTIDE SEQUENCE [LARGE SCALE GENOMIC DNA]</scope>
    <source>
        <strain evidence="7 8">B25</strain>
    </source>
</reference>
<keyword evidence="2" id="KW-1003">Cell membrane</keyword>
<evidence type="ECO:0000256" key="4">
    <source>
        <dbReference type="ARBA" id="ARBA00022989"/>
    </source>
</evidence>
<keyword evidence="4 6" id="KW-1133">Transmembrane helix</keyword>
<gene>
    <name evidence="7" type="ORF">SAMN04487977_101246</name>
</gene>
<accession>A0A1H9A8R6</accession>
<evidence type="ECO:0000256" key="2">
    <source>
        <dbReference type="ARBA" id="ARBA00022475"/>
    </source>
</evidence>
<feature type="transmembrane region" description="Helical" evidence="6">
    <location>
        <begin position="338"/>
        <end position="356"/>
    </location>
</feature>
<protein>
    <submittedName>
        <fullName evidence="7">Lipopolysaccharide export system permease protein</fullName>
    </submittedName>
</protein>
<organism evidence="7 8">
    <name type="scientific">Treponema bryantii</name>
    <dbReference type="NCBI Taxonomy" id="163"/>
    <lineage>
        <taxon>Bacteria</taxon>
        <taxon>Pseudomonadati</taxon>
        <taxon>Spirochaetota</taxon>
        <taxon>Spirochaetia</taxon>
        <taxon>Spirochaetales</taxon>
        <taxon>Treponemataceae</taxon>
        <taxon>Treponema</taxon>
    </lineage>
</organism>
<dbReference type="RefSeq" id="WP_074640134.1">
    <property type="nucleotide sequence ID" value="NZ_AP025286.1"/>
</dbReference>
<feature type="transmembrane region" description="Helical" evidence="6">
    <location>
        <begin position="88"/>
        <end position="114"/>
    </location>
</feature>
<evidence type="ECO:0000313" key="7">
    <source>
        <dbReference type="EMBL" id="SEP73059.1"/>
    </source>
</evidence>
<sequence length="358" mass="40968">MKLIIYLLKKVLPLFFGAMFFFALVLNLVDLFMNIATYLQNNCSAKDIGLVMAYYVPKTIWYAVPVAILFSTSYALSEMYASNEIQALLASGVSLFRFTLPLLIISLLMAYGLFVFENKFVVQTYEKKTTLQATLLQKTKNENNSNVIVLSDNGKIIYSAARYTEKAKRLRNCYFIFRGDNKELLAIISSKQAFWNSEHNRWDLEEPEQYEMVDDTLKMTKVKSEYTDQLTESYEIFRKTNVDVQSVSASDAKIYIEHLKKAGLPYNEELSEYYKKYAFPFIVFIVVFLSIGLTGKTRKNVLLISLASCIGASVLFYVTMMVTMVLAKHGYISAFSGAWSPVIFFTIISVVLLRYART</sequence>
<dbReference type="Proteomes" id="UP000182360">
    <property type="component" value="Unassembled WGS sequence"/>
</dbReference>
<keyword evidence="8" id="KW-1185">Reference proteome</keyword>
<evidence type="ECO:0000256" key="1">
    <source>
        <dbReference type="ARBA" id="ARBA00004651"/>
    </source>
</evidence>
<feature type="transmembrane region" description="Helical" evidence="6">
    <location>
        <begin position="12"/>
        <end position="39"/>
    </location>
</feature>
<dbReference type="PANTHER" id="PTHR33529:SF6">
    <property type="entry name" value="YJGP_YJGQ FAMILY PERMEASE"/>
    <property type="match status" value="1"/>
</dbReference>
<evidence type="ECO:0000256" key="5">
    <source>
        <dbReference type="ARBA" id="ARBA00023136"/>
    </source>
</evidence>
<evidence type="ECO:0000313" key="8">
    <source>
        <dbReference type="Proteomes" id="UP000182360"/>
    </source>
</evidence>
<dbReference type="GO" id="GO:0043190">
    <property type="term" value="C:ATP-binding cassette (ABC) transporter complex"/>
    <property type="evidence" value="ECO:0007669"/>
    <property type="project" value="TreeGrafter"/>
</dbReference>
<feature type="transmembrane region" description="Helical" evidence="6">
    <location>
        <begin position="301"/>
        <end position="326"/>
    </location>
</feature>